<gene>
    <name evidence="1" type="ORF">AMAG_07654</name>
</gene>
<dbReference type="Proteomes" id="UP000054350">
    <property type="component" value="Unassembled WGS sequence"/>
</dbReference>
<sequence>MLSCVTPANPPCCIGALPEPVLARILDHVAAAELGALARLRATSTTMLHHSQHAIARYLLRGGIPLQLHWSMAALGSGATDAPLSTVPMRVVAVHPDAELCVLEVDVVGEDQDVIMDHDVDRRVAQLALDIVQTSTWWCLRMTLEMAAAVGLPRRTGVDPVHRHRLIDYTHTGPYSPSCDEMHVLSMHPTSIAPTVAPNNSTPSSTAAAAAARLTPHDRQLIEGPAVLGTPHEVAFRSTIYESFTATHRVLDVAQSRQVVSWTHLFRFLARGQVQAGRPRPVVADARKYLGDGWMIASGTPLAAVDVAVQIVLPTLAPPGSPTVVRHVRRRNSAAAAAAVVPLVRSVALMDVDSDVDMVGAASKRACPLGAPAGHAPVNAPAPAIGSLTCRMTTTAAGRGMPAGLDAGAVARLSGWRKLTDVDSVQLHRASHF</sequence>
<accession>A0A0L0SJ80</accession>
<reference evidence="2" key="2">
    <citation type="submission" date="2009-11" db="EMBL/GenBank/DDBJ databases">
        <title>The Genome Sequence of Allomyces macrogynus strain ATCC 38327.</title>
        <authorList>
            <consortium name="The Broad Institute Genome Sequencing Platform"/>
            <person name="Russ C."/>
            <person name="Cuomo C."/>
            <person name="Shea T."/>
            <person name="Young S.K."/>
            <person name="Zeng Q."/>
            <person name="Koehrsen M."/>
            <person name="Haas B."/>
            <person name="Borodovsky M."/>
            <person name="Guigo R."/>
            <person name="Alvarado L."/>
            <person name="Berlin A."/>
            <person name="Borenstein D."/>
            <person name="Chen Z."/>
            <person name="Engels R."/>
            <person name="Freedman E."/>
            <person name="Gellesch M."/>
            <person name="Goldberg J."/>
            <person name="Griggs A."/>
            <person name="Gujja S."/>
            <person name="Heiman D."/>
            <person name="Hepburn T."/>
            <person name="Howarth C."/>
            <person name="Jen D."/>
            <person name="Larson L."/>
            <person name="Lewis B."/>
            <person name="Mehta T."/>
            <person name="Park D."/>
            <person name="Pearson M."/>
            <person name="Roberts A."/>
            <person name="Saif S."/>
            <person name="Shenoy N."/>
            <person name="Sisk P."/>
            <person name="Stolte C."/>
            <person name="Sykes S."/>
            <person name="Walk T."/>
            <person name="White J."/>
            <person name="Yandava C."/>
            <person name="Burger G."/>
            <person name="Gray M.W."/>
            <person name="Holland P.W.H."/>
            <person name="King N."/>
            <person name="Lang F.B.F."/>
            <person name="Roger A.J."/>
            <person name="Ruiz-Trillo I."/>
            <person name="Lander E."/>
            <person name="Nusbaum C."/>
        </authorList>
    </citation>
    <scope>NUCLEOTIDE SEQUENCE [LARGE SCALE GENOMIC DNA]</scope>
    <source>
        <strain evidence="2">ATCC 38327</strain>
    </source>
</reference>
<dbReference type="OrthoDB" id="5569330at2759"/>
<proteinExistence type="predicted"/>
<name>A0A0L0SJ80_ALLM3</name>
<evidence type="ECO:0000313" key="2">
    <source>
        <dbReference type="Proteomes" id="UP000054350"/>
    </source>
</evidence>
<evidence type="ECO:0000313" key="1">
    <source>
        <dbReference type="EMBL" id="KNE62435.1"/>
    </source>
</evidence>
<protein>
    <recommendedName>
        <fullName evidence="3">F-box domain-containing protein</fullName>
    </recommendedName>
</protein>
<dbReference type="VEuPathDB" id="FungiDB:AMAG_07654"/>
<dbReference type="AlphaFoldDB" id="A0A0L0SJ80"/>
<keyword evidence="2" id="KW-1185">Reference proteome</keyword>
<evidence type="ECO:0008006" key="3">
    <source>
        <dbReference type="Google" id="ProtNLM"/>
    </source>
</evidence>
<reference evidence="1 2" key="1">
    <citation type="submission" date="2009-11" db="EMBL/GenBank/DDBJ databases">
        <title>Annotation of Allomyces macrogynus ATCC 38327.</title>
        <authorList>
            <consortium name="The Broad Institute Genome Sequencing Platform"/>
            <person name="Russ C."/>
            <person name="Cuomo C."/>
            <person name="Burger G."/>
            <person name="Gray M.W."/>
            <person name="Holland P.W.H."/>
            <person name="King N."/>
            <person name="Lang F.B.F."/>
            <person name="Roger A.J."/>
            <person name="Ruiz-Trillo I."/>
            <person name="Young S.K."/>
            <person name="Zeng Q."/>
            <person name="Gargeya S."/>
            <person name="Fitzgerald M."/>
            <person name="Haas B."/>
            <person name="Abouelleil A."/>
            <person name="Alvarado L."/>
            <person name="Arachchi H.M."/>
            <person name="Berlin A."/>
            <person name="Chapman S.B."/>
            <person name="Gearin G."/>
            <person name="Goldberg J."/>
            <person name="Griggs A."/>
            <person name="Gujja S."/>
            <person name="Hansen M."/>
            <person name="Heiman D."/>
            <person name="Howarth C."/>
            <person name="Larimer J."/>
            <person name="Lui A."/>
            <person name="MacDonald P.J.P."/>
            <person name="McCowen C."/>
            <person name="Montmayeur A."/>
            <person name="Murphy C."/>
            <person name="Neiman D."/>
            <person name="Pearson M."/>
            <person name="Priest M."/>
            <person name="Roberts A."/>
            <person name="Saif S."/>
            <person name="Shea T."/>
            <person name="Sisk P."/>
            <person name="Stolte C."/>
            <person name="Sykes S."/>
            <person name="Wortman J."/>
            <person name="Nusbaum C."/>
            <person name="Birren B."/>
        </authorList>
    </citation>
    <scope>NUCLEOTIDE SEQUENCE [LARGE SCALE GENOMIC DNA]</scope>
    <source>
        <strain evidence="1 2">ATCC 38327</strain>
    </source>
</reference>
<organism evidence="1 2">
    <name type="scientific">Allomyces macrogynus (strain ATCC 38327)</name>
    <name type="common">Allomyces javanicus var. macrogynus</name>
    <dbReference type="NCBI Taxonomy" id="578462"/>
    <lineage>
        <taxon>Eukaryota</taxon>
        <taxon>Fungi</taxon>
        <taxon>Fungi incertae sedis</taxon>
        <taxon>Blastocladiomycota</taxon>
        <taxon>Blastocladiomycetes</taxon>
        <taxon>Blastocladiales</taxon>
        <taxon>Blastocladiaceae</taxon>
        <taxon>Allomyces</taxon>
    </lineage>
</organism>
<dbReference type="EMBL" id="GG745340">
    <property type="protein sequence ID" value="KNE62435.1"/>
    <property type="molecule type" value="Genomic_DNA"/>
</dbReference>